<gene>
    <name evidence="2" type="ORF">ICL16_20005</name>
</gene>
<dbReference type="EMBL" id="JACXAE010000067">
    <property type="protein sequence ID" value="MBD2774294.1"/>
    <property type="molecule type" value="Genomic_DNA"/>
</dbReference>
<sequence length="423" mass="49048">MRFRNFGLSAFVCLLVVLSSSFVMNLSMVFTASRILAQTVNEQKAEADRLLQQGKMQYNLNEFQAAILSFQKALTFYREIKNIPGETETLVHLGIVYTILGNCTKTVEYYQQYLGVVPQFDVPSTPDFSEKRERHFWFIRDIFPNLLKVPSERADTLRKEAKDFFQKGNYLYHREQFDAAILPLQKALSIYHIIEDYQGNIKTLIALGNNYIALEEYGYATISFQHALVIARQIKDKKSGRNIEDNLAVIQNQSNLLKKKAELINKQGVRHYQACQTESAFNSWKQADHIYSKITGKPYTVVTQFPEAVLSATLKRLYKQGVQQYKIHKYEEALRLLNQAFVTCQIYRRGCSIEKNLLEKMGQVYNTIGKNRQAIQFYQQYLEIYQQESISEYTSQEEAISLFYLGLALLKSGKPSRCNCYRI</sequence>
<feature type="repeat" description="TPR" evidence="1">
    <location>
        <begin position="87"/>
        <end position="120"/>
    </location>
</feature>
<evidence type="ECO:0000313" key="2">
    <source>
        <dbReference type="EMBL" id="MBD2774294.1"/>
    </source>
</evidence>
<dbReference type="AlphaFoldDB" id="A0A8J6XEV2"/>
<dbReference type="PROSITE" id="PS50005">
    <property type="entry name" value="TPR"/>
    <property type="match status" value="2"/>
</dbReference>
<dbReference type="InterPro" id="IPR011990">
    <property type="entry name" value="TPR-like_helical_dom_sf"/>
</dbReference>
<reference evidence="2" key="1">
    <citation type="submission" date="2020-09" db="EMBL/GenBank/DDBJ databases">
        <title>Iningainema tapete sp. nov. (Scytonemataceae, Cyanobacteria) from greenhouses in central Florida (USA) produces two types of nodularin with biosynthetic potential for microcystin-LR and anabaenopeptins.</title>
        <authorList>
            <person name="Berthold D.E."/>
            <person name="Lefler F.W."/>
            <person name="Huang I.-S."/>
            <person name="Abdulla H."/>
            <person name="Zimba P.V."/>
            <person name="Laughinghouse H.D. IV."/>
        </authorList>
    </citation>
    <scope>NUCLEOTIDE SEQUENCE</scope>
    <source>
        <strain evidence="2">BLCCT55</strain>
    </source>
</reference>
<name>A0A8J6XEV2_9CYAN</name>
<dbReference type="SMART" id="SM00028">
    <property type="entry name" value="TPR"/>
    <property type="match status" value="6"/>
</dbReference>
<dbReference type="InterPro" id="IPR019734">
    <property type="entry name" value="TPR_rpt"/>
</dbReference>
<feature type="repeat" description="TPR" evidence="1">
    <location>
        <begin position="355"/>
        <end position="388"/>
    </location>
</feature>
<evidence type="ECO:0000313" key="3">
    <source>
        <dbReference type="Proteomes" id="UP000629098"/>
    </source>
</evidence>
<dbReference type="PANTHER" id="PTHR10098">
    <property type="entry name" value="RAPSYN-RELATED"/>
    <property type="match status" value="1"/>
</dbReference>
<protein>
    <submittedName>
        <fullName evidence="2">Tetratricopeptide repeat protein</fullName>
    </submittedName>
</protein>
<dbReference type="SUPFAM" id="SSF48452">
    <property type="entry name" value="TPR-like"/>
    <property type="match status" value="2"/>
</dbReference>
<accession>A0A8J6XEV2</accession>
<organism evidence="2 3">
    <name type="scientific">Iningainema tapete BLCC-T55</name>
    <dbReference type="NCBI Taxonomy" id="2748662"/>
    <lineage>
        <taxon>Bacteria</taxon>
        <taxon>Bacillati</taxon>
        <taxon>Cyanobacteriota</taxon>
        <taxon>Cyanophyceae</taxon>
        <taxon>Nostocales</taxon>
        <taxon>Scytonemataceae</taxon>
        <taxon>Iningainema tapete</taxon>
    </lineage>
</organism>
<dbReference type="Gene3D" id="1.25.40.10">
    <property type="entry name" value="Tetratricopeptide repeat domain"/>
    <property type="match status" value="3"/>
</dbReference>
<dbReference type="Proteomes" id="UP000629098">
    <property type="component" value="Unassembled WGS sequence"/>
</dbReference>
<keyword evidence="3" id="KW-1185">Reference proteome</keyword>
<proteinExistence type="predicted"/>
<comment type="caution">
    <text evidence="2">The sequence shown here is derived from an EMBL/GenBank/DDBJ whole genome shotgun (WGS) entry which is preliminary data.</text>
</comment>
<dbReference type="RefSeq" id="WP_190831097.1">
    <property type="nucleotide sequence ID" value="NZ_CAWPPI010000067.1"/>
</dbReference>
<keyword evidence="1" id="KW-0802">TPR repeat</keyword>
<evidence type="ECO:0000256" key="1">
    <source>
        <dbReference type="PROSITE-ProRule" id="PRU00339"/>
    </source>
</evidence>